<accession>A0A4Y1RK88</accession>
<keyword evidence="2" id="KW-0472">Membrane</keyword>
<gene>
    <name evidence="3" type="ORF">Prudu_015152</name>
</gene>
<proteinExistence type="predicted"/>
<dbReference type="AlphaFoldDB" id="A0A4Y1RK88"/>
<organism evidence="3">
    <name type="scientific">Prunus dulcis</name>
    <name type="common">Almond</name>
    <name type="synonym">Amygdalus dulcis</name>
    <dbReference type="NCBI Taxonomy" id="3755"/>
    <lineage>
        <taxon>Eukaryota</taxon>
        <taxon>Viridiplantae</taxon>
        <taxon>Streptophyta</taxon>
        <taxon>Embryophyta</taxon>
        <taxon>Tracheophyta</taxon>
        <taxon>Spermatophyta</taxon>
        <taxon>Magnoliopsida</taxon>
        <taxon>eudicotyledons</taxon>
        <taxon>Gunneridae</taxon>
        <taxon>Pentapetalae</taxon>
        <taxon>rosids</taxon>
        <taxon>fabids</taxon>
        <taxon>Rosales</taxon>
        <taxon>Rosaceae</taxon>
        <taxon>Amygdaloideae</taxon>
        <taxon>Amygdaleae</taxon>
        <taxon>Prunus</taxon>
    </lineage>
</organism>
<keyword evidence="2" id="KW-1133">Transmembrane helix</keyword>
<feature type="transmembrane region" description="Helical" evidence="2">
    <location>
        <begin position="192"/>
        <end position="212"/>
    </location>
</feature>
<dbReference type="PANTHER" id="PTHR36004">
    <property type="entry name" value="AT-RICH INTERACTIVE DOMAIN PROTEIN"/>
    <property type="match status" value="1"/>
</dbReference>
<reference evidence="3" key="1">
    <citation type="journal article" date="2019" name="Science">
        <title>Mutation of a bHLH transcription factor allowed almond domestication.</title>
        <authorList>
            <person name="Sanchez-Perez R."/>
            <person name="Pavan S."/>
            <person name="Mazzeo R."/>
            <person name="Moldovan C."/>
            <person name="Aiese Cigliano R."/>
            <person name="Del Cueto J."/>
            <person name="Ricciardi F."/>
            <person name="Lotti C."/>
            <person name="Ricciardi L."/>
            <person name="Dicenta F."/>
            <person name="Lopez-Marques R.L."/>
            <person name="Lindberg Moller B."/>
        </authorList>
    </citation>
    <scope>NUCLEOTIDE SEQUENCE</scope>
</reference>
<name>A0A4Y1RK88_PRUDU</name>
<sequence>MLNFNASSTDHIPTGERRQKNIFGLERSKKYVWAYRNGPDGTIRRQTGSTSVLHSLSYSPPLMALTIANSGATSGARLLYSSSTRHPYTSLSSQRHFLFPLSPRRTLHVVSAKRFTSRTGRSDGKNKRGTTTTRDQEQDPLRLERTAEIENVGGGFAVDNVDDGYFLPKLPGDEPDFWEGEKWDFLGFFVEYLWAFGFGFALIACFVAATSYNEGATDFKETPVYKDSFQSREFLEEPEATNPDVFESNPTEVAPSLE</sequence>
<dbReference type="EMBL" id="AP019301">
    <property type="protein sequence ID" value="BBH04103.1"/>
    <property type="molecule type" value="Genomic_DNA"/>
</dbReference>
<evidence type="ECO:0000256" key="2">
    <source>
        <dbReference type="SAM" id="Phobius"/>
    </source>
</evidence>
<dbReference type="PANTHER" id="PTHR36004:SF1">
    <property type="entry name" value="AT-RICH INTERACTIVE DOMAIN PROTEIN"/>
    <property type="match status" value="1"/>
</dbReference>
<feature type="region of interest" description="Disordered" evidence="1">
    <location>
        <begin position="237"/>
        <end position="258"/>
    </location>
</feature>
<evidence type="ECO:0000256" key="1">
    <source>
        <dbReference type="SAM" id="MobiDB-lite"/>
    </source>
</evidence>
<feature type="region of interest" description="Disordered" evidence="1">
    <location>
        <begin position="117"/>
        <end position="138"/>
    </location>
</feature>
<evidence type="ECO:0000313" key="3">
    <source>
        <dbReference type="EMBL" id="BBH04103.1"/>
    </source>
</evidence>
<keyword evidence="2" id="KW-0812">Transmembrane</keyword>
<protein>
    <submittedName>
        <fullName evidence="3">Uncharacterized protein</fullName>
    </submittedName>
</protein>